<dbReference type="InterPro" id="IPR024933">
    <property type="entry name" value="TFP11"/>
</dbReference>
<keyword evidence="6 7" id="KW-0539">Nucleus</keyword>
<dbReference type="Pfam" id="PF01585">
    <property type="entry name" value="G-patch"/>
    <property type="match status" value="1"/>
</dbReference>
<evidence type="ECO:0000256" key="2">
    <source>
        <dbReference type="ARBA" id="ARBA00010900"/>
    </source>
</evidence>
<organism evidence="10 11">
    <name type="scientific">Hypsibius exemplaris</name>
    <name type="common">Freshwater tardigrade</name>
    <dbReference type="NCBI Taxonomy" id="2072580"/>
    <lineage>
        <taxon>Eukaryota</taxon>
        <taxon>Metazoa</taxon>
        <taxon>Ecdysozoa</taxon>
        <taxon>Tardigrada</taxon>
        <taxon>Eutardigrada</taxon>
        <taxon>Parachela</taxon>
        <taxon>Hypsibioidea</taxon>
        <taxon>Hypsibiidae</taxon>
        <taxon>Hypsibius</taxon>
    </lineage>
</organism>
<protein>
    <submittedName>
        <fullName evidence="10">Tuftelin-interacting protein 11</fullName>
    </submittedName>
</protein>
<comment type="similarity">
    <text evidence="2 7">Belongs to the TFP11/STIP family.</text>
</comment>
<dbReference type="EMBL" id="MTYJ01000003">
    <property type="protein sequence ID" value="OQV25291.1"/>
    <property type="molecule type" value="Genomic_DNA"/>
</dbReference>
<comment type="subcellular location">
    <subcellularLocation>
        <location evidence="1 7">Nucleus</location>
    </subcellularLocation>
</comment>
<feature type="compositionally biased region" description="Basic and acidic residues" evidence="8">
    <location>
        <begin position="76"/>
        <end position="87"/>
    </location>
</feature>
<evidence type="ECO:0000256" key="7">
    <source>
        <dbReference type="PIRNR" id="PIRNR017706"/>
    </source>
</evidence>
<feature type="region of interest" description="Disordered" evidence="8">
    <location>
        <begin position="680"/>
        <end position="715"/>
    </location>
</feature>
<feature type="domain" description="G-patch" evidence="9">
    <location>
        <begin position="134"/>
        <end position="180"/>
    </location>
</feature>
<accession>A0A1W0XDA5</accession>
<evidence type="ECO:0000256" key="3">
    <source>
        <dbReference type="ARBA" id="ARBA00022664"/>
    </source>
</evidence>
<keyword evidence="11" id="KW-1185">Reference proteome</keyword>
<dbReference type="GO" id="GO:0071008">
    <property type="term" value="C:U2-type post-mRNA release spliceosomal complex"/>
    <property type="evidence" value="ECO:0007669"/>
    <property type="project" value="TreeGrafter"/>
</dbReference>
<feature type="compositionally biased region" description="Pro residues" evidence="8">
    <location>
        <begin position="687"/>
        <end position="713"/>
    </location>
</feature>
<gene>
    <name evidence="10" type="ORF">BV898_00974</name>
</gene>
<evidence type="ECO:0000256" key="1">
    <source>
        <dbReference type="ARBA" id="ARBA00004123"/>
    </source>
</evidence>
<proteinExistence type="inferred from homology"/>
<evidence type="ECO:0000256" key="6">
    <source>
        <dbReference type="ARBA" id="ARBA00023242"/>
    </source>
</evidence>
<dbReference type="InterPro" id="IPR022159">
    <property type="entry name" value="STIP/TFIP11_N"/>
</dbReference>
<dbReference type="InterPro" id="IPR022783">
    <property type="entry name" value="GCFC_dom"/>
</dbReference>
<reference evidence="11" key="1">
    <citation type="submission" date="2017-01" db="EMBL/GenBank/DDBJ databases">
        <title>Comparative genomics of anhydrobiosis in the tardigrade Hypsibius dujardini.</title>
        <authorList>
            <person name="Yoshida Y."/>
            <person name="Koutsovoulos G."/>
            <person name="Laetsch D."/>
            <person name="Stevens L."/>
            <person name="Kumar S."/>
            <person name="Horikawa D."/>
            <person name="Ishino K."/>
            <person name="Komine S."/>
            <person name="Tomita M."/>
            <person name="Blaxter M."/>
            <person name="Arakawa K."/>
        </authorList>
    </citation>
    <scope>NUCLEOTIDE SEQUENCE [LARGE SCALE GENOMIC DNA]</scope>
    <source>
        <strain evidence="11">Z151</strain>
    </source>
</reference>
<dbReference type="InterPro" id="IPR045211">
    <property type="entry name" value="TFP11/STIP/Ntr1"/>
</dbReference>
<evidence type="ECO:0000313" key="10">
    <source>
        <dbReference type="EMBL" id="OQV25291.1"/>
    </source>
</evidence>
<dbReference type="GO" id="GO:0000390">
    <property type="term" value="P:spliceosomal complex disassembly"/>
    <property type="evidence" value="ECO:0007669"/>
    <property type="project" value="InterPro"/>
</dbReference>
<name>A0A1W0XDA5_HYPEX</name>
<evidence type="ECO:0000256" key="4">
    <source>
        <dbReference type="ARBA" id="ARBA00022728"/>
    </source>
</evidence>
<dbReference type="AlphaFoldDB" id="A0A1W0XDA5"/>
<dbReference type="PROSITE" id="PS50174">
    <property type="entry name" value="G_PATCH"/>
    <property type="match status" value="1"/>
</dbReference>
<dbReference type="Proteomes" id="UP000192578">
    <property type="component" value="Unassembled WGS sequence"/>
</dbReference>
<evidence type="ECO:0000313" key="11">
    <source>
        <dbReference type="Proteomes" id="UP000192578"/>
    </source>
</evidence>
<evidence type="ECO:0000259" key="9">
    <source>
        <dbReference type="PROSITE" id="PS50174"/>
    </source>
</evidence>
<dbReference type="SMART" id="SM00443">
    <property type="entry name" value="G_patch"/>
    <property type="match status" value="1"/>
</dbReference>
<evidence type="ECO:0000256" key="8">
    <source>
        <dbReference type="SAM" id="MobiDB-lite"/>
    </source>
</evidence>
<comment type="caution">
    <text evidence="10">The sequence shown here is derived from an EMBL/GenBank/DDBJ whole genome shotgun (WGS) entry which is preliminary data.</text>
</comment>
<dbReference type="InterPro" id="IPR000467">
    <property type="entry name" value="G_patch_dom"/>
</dbReference>
<keyword evidence="3 7" id="KW-0507">mRNA processing</keyword>
<dbReference type="Pfam" id="PF12457">
    <property type="entry name" value="TIP_N"/>
    <property type="match status" value="1"/>
</dbReference>
<keyword evidence="5 7" id="KW-0508">mRNA splicing</keyword>
<sequence length="792" mass="89867">MVERFEVTDDDYRDALDPTSRKRRKFTKDDAIYGMWADGDSDEDKPSFGGGGGGGKKNRGADYSAPLSFVSGGVKEGSEKGKNRVHDEDEVSFVSSPKTPKTEGSGKRGGGKAKTFAGLGMEMNKDFGKWEKNTKGIGLKLMGKMGFKPGQGLGKEGEGITKPIEVVVRKGKGAIGAYGSEKVRDPREVDVEQPSVQPARRAAVQQSKQWRKKDGADVPNYRFRTVEEVLEDKESKVAGGWDTSELSKVKVIDMTGKETRVLSGYHAMHTQRDRDDDDGPERIFDVAELRHNLDLLIDLSEARIVESNKKLEYEKNLAASLEDEQKVLTEDKERDDYHVGRLNVVFDMIDRLVANQDTMSLDDCLGIFNNLYDHHQEDYRSFEFDQLAAAIVSPIMARYLMHWDPLVDPTFAMREIIEWRRLLEPNQRSFEVARTTGNPFQNVLWTAWMPPVRQAVLRWSPRSFVDNDPILRLVKAWDHGMQDDILEQLVLPRLIAETEAWDPTVDPVPIHHWIHPWLEVQSFSSRLEVLYGTIRQKLSVALTQWKPIDPSARLMVEPWVDVFSPATLEQFLLRNILPKLHEVMERMVINPRSQILDPWNWTMEWSKLMPVSAMAALLEKHFFPKWLAVLDAWLARNPDMEEIPNWYSGWKGMIPEKLREHPSVQENLTKALIRMAGAIDDDDDEPLSPPTPAPLPPMPQQQQPPPPPPPLLPNPGVTLGYINSAPTFKDVVGRRAEELGAIFMPVVGKNYHGKQVFRFGSQNISIDRDVIFVQRGTNWVPIGLEELTRSSL</sequence>
<dbReference type="Pfam" id="PF07842">
    <property type="entry name" value="GCFC"/>
    <property type="match status" value="1"/>
</dbReference>
<evidence type="ECO:0000256" key="5">
    <source>
        <dbReference type="ARBA" id="ARBA00023187"/>
    </source>
</evidence>
<dbReference type="PIRSF" id="PIRSF017706">
    <property type="entry name" value="TFIP11"/>
    <property type="match status" value="1"/>
</dbReference>
<dbReference type="PANTHER" id="PTHR23329">
    <property type="entry name" value="TUFTELIN-INTERACTING PROTEIN 11-RELATED"/>
    <property type="match status" value="1"/>
</dbReference>
<dbReference type="PANTHER" id="PTHR23329:SF1">
    <property type="entry name" value="TUFTELIN-INTERACTING PROTEIN 11"/>
    <property type="match status" value="1"/>
</dbReference>
<dbReference type="OrthoDB" id="4822at2759"/>
<feature type="region of interest" description="Disordered" evidence="8">
    <location>
        <begin position="1"/>
        <end position="115"/>
    </location>
</feature>
<keyword evidence="4 7" id="KW-0747">Spliceosome</keyword>
<dbReference type="GO" id="GO:0003676">
    <property type="term" value="F:nucleic acid binding"/>
    <property type="evidence" value="ECO:0007669"/>
    <property type="project" value="InterPro"/>
</dbReference>